<dbReference type="EMBL" id="BGPR01016670">
    <property type="protein sequence ID" value="GBN73791.1"/>
    <property type="molecule type" value="Genomic_DNA"/>
</dbReference>
<dbReference type="AlphaFoldDB" id="A0A4Y2RDP8"/>
<organism evidence="1 2">
    <name type="scientific">Araneus ventricosus</name>
    <name type="common">Orbweaver spider</name>
    <name type="synonym">Epeira ventricosa</name>
    <dbReference type="NCBI Taxonomy" id="182803"/>
    <lineage>
        <taxon>Eukaryota</taxon>
        <taxon>Metazoa</taxon>
        <taxon>Ecdysozoa</taxon>
        <taxon>Arthropoda</taxon>
        <taxon>Chelicerata</taxon>
        <taxon>Arachnida</taxon>
        <taxon>Araneae</taxon>
        <taxon>Araneomorphae</taxon>
        <taxon>Entelegynae</taxon>
        <taxon>Araneoidea</taxon>
        <taxon>Araneidae</taxon>
        <taxon>Araneus</taxon>
    </lineage>
</organism>
<dbReference type="Proteomes" id="UP000499080">
    <property type="component" value="Unassembled WGS sequence"/>
</dbReference>
<accession>A0A4Y2RDP8</accession>
<protein>
    <submittedName>
        <fullName evidence="1">Uncharacterized protein</fullName>
    </submittedName>
</protein>
<comment type="caution">
    <text evidence="1">The sequence shown here is derived from an EMBL/GenBank/DDBJ whole genome shotgun (WGS) entry which is preliminary data.</text>
</comment>
<reference evidence="1 2" key="1">
    <citation type="journal article" date="2019" name="Sci. Rep.">
        <title>Orb-weaving spider Araneus ventricosus genome elucidates the spidroin gene catalogue.</title>
        <authorList>
            <person name="Kono N."/>
            <person name="Nakamura H."/>
            <person name="Ohtoshi R."/>
            <person name="Moran D.A.P."/>
            <person name="Shinohara A."/>
            <person name="Yoshida Y."/>
            <person name="Fujiwara M."/>
            <person name="Mori M."/>
            <person name="Tomita M."/>
            <person name="Arakawa K."/>
        </authorList>
    </citation>
    <scope>NUCLEOTIDE SEQUENCE [LARGE SCALE GENOMIC DNA]</scope>
</reference>
<proteinExistence type="predicted"/>
<evidence type="ECO:0000313" key="2">
    <source>
        <dbReference type="Proteomes" id="UP000499080"/>
    </source>
</evidence>
<evidence type="ECO:0000313" key="1">
    <source>
        <dbReference type="EMBL" id="GBN73791.1"/>
    </source>
</evidence>
<gene>
    <name evidence="1" type="ORF">AVEN_172713_1</name>
</gene>
<sequence>MADLQWNRVSGLESSAPKAETLPLGHRGLSGWNGKRHVTLSGIATLLRRKQAITNKCGDKLSKEWCCFRITLVIHTCSRKLSTCQNISMGSLLTSSTQPFHVTPYLWSLKKIADMSAVHL</sequence>
<keyword evidence="2" id="KW-1185">Reference proteome</keyword>
<name>A0A4Y2RDP8_ARAVE</name>